<keyword evidence="3" id="KW-1185">Reference proteome</keyword>
<accession>A0A7J8GRK1</accession>
<dbReference type="InParanoid" id="A0A7J8GRK1"/>
<comment type="caution">
    <text evidence="2">The sequence shown here is derived from an EMBL/GenBank/DDBJ whole genome shotgun (WGS) entry which is preliminary data.</text>
</comment>
<dbReference type="EMBL" id="JACASF010000008">
    <property type="protein sequence ID" value="KAF6462239.1"/>
    <property type="molecule type" value="Genomic_DNA"/>
</dbReference>
<feature type="signal peptide" evidence="1">
    <location>
        <begin position="1"/>
        <end position="28"/>
    </location>
</feature>
<proteinExistence type="predicted"/>
<protein>
    <submittedName>
        <fullName evidence="2">Uncharacterized protein</fullName>
    </submittedName>
</protein>
<organism evidence="2 3">
    <name type="scientific">Molossus molossus</name>
    <name type="common">Pallas' mastiff bat</name>
    <name type="synonym">Vespertilio molossus</name>
    <dbReference type="NCBI Taxonomy" id="27622"/>
    <lineage>
        <taxon>Eukaryota</taxon>
        <taxon>Metazoa</taxon>
        <taxon>Chordata</taxon>
        <taxon>Craniata</taxon>
        <taxon>Vertebrata</taxon>
        <taxon>Euteleostomi</taxon>
        <taxon>Mammalia</taxon>
        <taxon>Eutheria</taxon>
        <taxon>Laurasiatheria</taxon>
        <taxon>Chiroptera</taxon>
        <taxon>Yangochiroptera</taxon>
        <taxon>Molossidae</taxon>
        <taxon>Molossus</taxon>
    </lineage>
</organism>
<evidence type="ECO:0000313" key="2">
    <source>
        <dbReference type="EMBL" id="KAF6462239.1"/>
    </source>
</evidence>
<evidence type="ECO:0000256" key="1">
    <source>
        <dbReference type="SAM" id="SignalP"/>
    </source>
</evidence>
<dbReference type="AlphaFoldDB" id="A0A7J8GRK1"/>
<name>A0A7J8GRK1_MOLMO</name>
<keyword evidence="1" id="KW-0732">Signal</keyword>
<sequence length="132" mass="15147">MASQHQGFKGRFFHLSALTFDWVTLCDGACLLHCRMLSSILGLLPLDANNTVLSWDNRKCFQTLPNIHWGEGPTSPDDQCSRGEMKDNLPILQFSLWPDLIRSHSPWTTVVTIFLRYRYNSASWYTLLGAER</sequence>
<evidence type="ECO:0000313" key="3">
    <source>
        <dbReference type="Proteomes" id="UP000550707"/>
    </source>
</evidence>
<reference evidence="2 3" key="1">
    <citation type="journal article" date="2020" name="Nature">
        <title>Six reference-quality genomes reveal evolution of bat adaptations.</title>
        <authorList>
            <person name="Jebb D."/>
            <person name="Huang Z."/>
            <person name="Pippel M."/>
            <person name="Hughes G.M."/>
            <person name="Lavrichenko K."/>
            <person name="Devanna P."/>
            <person name="Winkler S."/>
            <person name="Jermiin L.S."/>
            <person name="Skirmuntt E.C."/>
            <person name="Katzourakis A."/>
            <person name="Burkitt-Gray L."/>
            <person name="Ray D.A."/>
            <person name="Sullivan K.A.M."/>
            <person name="Roscito J.G."/>
            <person name="Kirilenko B.M."/>
            <person name="Davalos L.M."/>
            <person name="Corthals A.P."/>
            <person name="Power M.L."/>
            <person name="Jones G."/>
            <person name="Ransome R.D."/>
            <person name="Dechmann D.K.N."/>
            <person name="Locatelli A.G."/>
            <person name="Puechmaille S.J."/>
            <person name="Fedrigo O."/>
            <person name="Jarvis E.D."/>
            <person name="Hiller M."/>
            <person name="Vernes S.C."/>
            <person name="Myers E.W."/>
            <person name="Teeling E.C."/>
        </authorList>
    </citation>
    <scope>NUCLEOTIDE SEQUENCE [LARGE SCALE GENOMIC DNA]</scope>
    <source>
        <strain evidence="2">MMolMol1</strain>
        <tissue evidence="2">Muscle</tissue>
    </source>
</reference>
<feature type="chain" id="PRO_5029749693" evidence="1">
    <location>
        <begin position="29"/>
        <end position="132"/>
    </location>
</feature>
<dbReference type="Proteomes" id="UP000550707">
    <property type="component" value="Unassembled WGS sequence"/>
</dbReference>
<gene>
    <name evidence="2" type="ORF">HJG59_011285</name>
</gene>